<reference evidence="2" key="1">
    <citation type="submission" date="2021-01" db="EMBL/GenBank/DDBJ databases">
        <authorList>
            <consortium name="Genoscope - CEA"/>
            <person name="William W."/>
        </authorList>
    </citation>
    <scope>NUCLEOTIDE SEQUENCE</scope>
</reference>
<dbReference type="Pfam" id="PF00567">
    <property type="entry name" value="TUDOR"/>
    <property type="match status" value="1"/>
</dbReference>
<dbReference type="PANTHER" id="PTHR12302:SF3">
    <property type="entry name" value="SERINE_THREONINE-PROTEIN KINASE 31"/>
    <property type="match status" value="1"/>
</dbReference>
<evidence type="ECO:0000259" key="1">
    <source>
        <dbReference type="PROSITE" id="PS50304"/>
    </source>
</evidence>
<dbReference type="SMART" id="SM00318">
    <property type="entry name" value="SNc"/>
    <property type="match status" value="1"/>
</dbReference>
<protein>
    <recommendedName>
        <fullName evidence="1">Tudor domain-containing protein</fullName>
    </recommendedName>
</protein>
<dbReference type="GO" id="GO:0005829">
    <property type="term" value="C:cytosol"/>
    <property type="evidence" value="ECO:0007669"/>
    <property type="project" value="TreeGrafter"/>
</dbReference>
<dbReference type="Proteomes" id="UP000688137">
    <property type="component" value="Unassembled WGS sequence"/>
</dbReference>
<dbReference type="AlphaFoldDB" id="A0A8S1KI20"/>
<sequence>MALQPCKILSIISPNQFMIQTQQSKILIVGDGIPNFLTRDNLIVKQKTLQTFLEQLQYVNKDALYISKQNQIQINSIDLIQNIDDSDEIQLNLVGVKNKEPKASSIIDDYIRQMRNKTIKAIMVSFESNSLNFLYQNNTIISLVPNAIIIDDFAIKDQEYTKLMQTEWLNKEFSITFKGTSIMSIIQNDNVINIPILRSELHLTNQPNIELSNEFYSSLVQTGYAYISDWGKLNLSQNSYQLLYQCQQEAKRLNLGMWKTGELDRSMLNSFTSQLQGQVIEIVEANQFYIKTKTEKLNVKLDRIFIEGLEAKEFTRKLLIGKQVHVLQVGDNTPLYSIQLIENNLDIEEELILNGWATPKENHPGLSKFKYQQLLQLNQIAKQKKLGQYSQELTWRVEDQTDSKQGKCVNEIIWSNICRDKQSAKQSGMSTGISIKDDYQLEVLIDKIHFNGLIQMTILKYHSMINFQLNGITNLHEFEKSFPSIIKYQEQRQNYTYNLLMQRNVWVNFEHFNIQENQFYGKIYLKKNNKDTDFIINLLQEGFTFLKSNFDYYDKYEEAQKQAEEDKKGFWNESYAQFIIDFIHNKQSLKKQVSTTEHIQEHDNQLIEQIIVTVVNDCNEFYIRRLNNPEFEDLEIQIENAKLIPLKKPVKKGTLCLAKFSEDNRVYRAQVIQAFKNDRFLVKFIDYGNNDEVGYQEMGVLPSQFTSIPQQTRMCTLAYLRFPPQTHEFSEEAADILRDLILEQPFDCKVRYTEKSTNRHFVTLQHQGQLDELQFTINKIVLDRGLGRIDHRQPYNPLKQFLNSELDAKANGIGIWGFDDCLEDEKQFEDEYDFYQ</sequence>
<dbReference type="PANTHER" id="PTHR12302">
    <property type="entry name" value="EBNA2 BINDING PROTEIN P100"/>
    <property type="match status" value="1"/>
</dbReference>
<evidence type="ECO:0000313" key="2">
    <source>
        <dbReference type="EMBL" id="CAD8053883.1"/>
    </source>
</evidence>
<dbReference type="GO" id="GO:0003723">
    <property type="term" value="F:RNA binding"/>
    <property type="evidence" value="ECO:0007669"/>
    <property type="project" value="TreeGrafter"/>
</dbReference>
<comment type="caution">
    <text evidence="2">The sequence shown here is derived from an EMBL/GenBank/DDBJ whole genome shotgun (WGS) entry which is preliminary data.</text>
</comment>
<dbReference type="InterPro" id="IPR016071">
    <property type="entry name" value="Staphylococal_nuclease_OB-fold"/>
</dbReference>
<dbReference type="SMART" id="SM00333">
    <property type="entry name" value="TUDOR"/>
    <property type="match status" value="1"/>
</dbReference>
<dbReference type="OMA" id="TWRVEDQ"/>
<evidence type="ECO:0000313" key="3">
    <source>
        <dbReference type="Proteomes" id="UP000688137"/>
    </source>
</evidence>
<dbReference type="GO" id="GO:0006402">
    <property type="term" value="P:mRNA catabolic process"/>
    <property type="evidence" value="ECO:0007669"/>
    <property type="project" value="TreeGrafter"/>
</dbReference>
<gene>
    <name evidence="2" type="ORF">PPRIM_AZ9-3.1.T0210165</name>
</gene>
<dbReference type="GO" id="GO:0005634">
    <property type="term" value="C:nucleus"/>
    <property type="evidence" value="ECO:0007669"/>
    <property type="project" value="TreeGrafter"/>
</dbReference>
<name>A0A8S1KI20_PARPR</name>
<dbReference type="InterPro" id="IPR002999">
    <property type="entry name" value="Tudor"/>
</dbReference>
<dbReference type="GO" id="GO:0004518">
    <property type="term" value="F:nuclease activity"/>
    <property type="evidence" value="ECO:0007669"/>
    <property type="project" value="TreeGrafter"/>
</dbReference>
<dbReference type="Pfam" id="PF00565">
    <property type="entry name" value="SNase"/>
    <property type="match status" value="2"/>
</dbReference>
<keyword evidence="3" id="KW-1185">Reference proteome</keyword>
<proteinExistence type="predicted"/>
<dbReference type="FunFam" id="2.30.30.140:FF:000182">
    <property type="entry name" value="Transcription factor, Tudor domain, putative"/>
    <property type="match status" value="1"/>
</dbReference>
<accession>A0A8S1KI20</accession>
<organism evidence="2 3">
    <name type="scientific">Paramecium primaurelia</name>
    <dbReference type="NCBI Taxonomy" id="5886"/>
    <lineage>
        <taxon>Eukaryota</taxon>
        <taxon>Sar</taxon>
        <taxon>Alveolata</taxon>
        <taxon>Ciliophora</taxon>
        <taxon>Intramacronucleata</taxon>
        <taxon>Oligohymenophorea</taxon>
        <taxon>Peniculida</taxon>
        <taxon>Parameciidae</taxon>
        <taxon>Paramecium</taxon>
    </lineage>
</organism>
<dbReference type="EMBL" id="CAJJDM010000019">
    <property type="protein sequence ID" value="CAD8053883.1"/>
    <property type="molecule type" value="Genomic_DNA"/>
</dbReference>
<dbReference type="PROSITE" id="PS50304">
    <property type="entry name" value="TUDOR"/>
    <property type="match status" value="1"/>
</dbReference>
<feature type="domain" description="Tudor" evidence="1">
    <location>
        <begin position="649"/>
        <end position="708"/>
    </location>
</feature>